<dbReference type="Proteomes" id="UP001140502">
    <property type="component" value="Unassembled WGS sequence"/>
</dbReference>
<feature type="transmembrane region" description="Helical" evidence="2">
    <location>
        <begin position="12"/>
        <end position="34"/>
    </location>
</feature>
<accession>A0A9W9BQY5</accession>
<evidence type="ECO:0000256" key="2">
    <source>
        <dbReference type="SAM" id="Phobius"/>
    </source>
</evidence>
<name>A0A9W9BQY5_9HYPO</name>
<feature type="compositionally biased region" description="Low complexity" evidence="1">
    <location>
        <begin position="295"/>
        <end position="311"/>
    </location>
</feature>
<organism evidence="3 4">
    <name type="scientific">Fusarium piperis</name>
    <dbReference type="NCBI Taxonomy" id="1435070"/>
    <lineage>
        <taxon>Eukaryota</taxon>
        <taxon>Fungi</taxon>
        <taxon>Dikarya</taxon>
        <taxon>Ascomycota</taxon>
        <taxon>Pezizomycotina</taxon>
        <taxon>Sordariomycetes</taxon>
        <taxon>Hypocreomycetidae</taxon>
        <taxon>Hypocreales</taxon>
        <taxon>Nectriaceae</taxon>
        <taxon>Fusarium</taxon>
        <taxon>Fusarium solani species complex</taxon>
    </lineage>
</organism>
<sequence length="368" mass="42466">MEIVGGTMLAGAALVGGTVIVGGTLLGATFVRGITHYRRRRRAREHGEETYTHRSNFNTEASARREDERRKLHLISLSNKRLDQERDTSRGEPVYFSRRIKNGEFNHWVIACYGKKYELRLNTTRRAASGALFSSLLPTKKWKLQKPERWDRLPDLMAHRDEIMRSEGRPYADNYIIALIGWTSLTEAQVDAVAHRMEGKFGTEYGGYYFFGFHDCQSFARGLAEDLISPSNRALDYNWFSDNMEGDYITLLRMEPDSALSEYLHSLVQARIRQQRQWQNQRQIQQQMNEGAERASSWQRQHQQQQQQFAASLSQQQDTIIQYTTQQEAIHNQHANPTMAHHNHSHQTGHDIHSQATMMAPMGTMGQP</sequence>
<protein>
    <submittedName>
        <fullName evidence="3">Uncharacterized protein</fullName>
    </submittedName>
</protein>
<dbReference type="OrthoDB" id="3625606at2759"/>
<evidence type="ECO:0000256" key="1">
    <source>
        <dbReference type="SAM" id="MobiDB-lite"/>
    </source>
</evidence>
<feature type="region of interest" description="Disordered" evidence="1">
    <location>
        <begin position="283"/>
        <end position="311"/>
    </location>
</feature>
<evidence type="ECO:0000313" key="3">
    <source>
        <dbReference type="EMBL" id="KAJ4322675.1"/>
    </source>
</evidence>
<keyword evidence="2" id="KW-0812">Transmembrane</keyword>
<evidence type="ECO:0000313" key="4">
    <source>
        <dbReference type="Proteomes" id="UP001140502"/>
    </source>
</evidence>
<dbReference type="EMBL" id="JAPEUR010000079">
    <property type="protein sequence ID" value="KAJ4322675.1"/>
    <property type="molecule type" value="Genomic_DNA"/>
</dbReference>
<proteinExistence type="predicted"/>
<keyword evidence="2" id="KW-1133">Transmembrane helix</keyword>
<reference evidence="3" key="1">
    <citation type="submission" date="2022-10" db="EMBL/GenBank/DDBJ databases">
        <title>Tapping the CABI collections for fungal endophytes: first genome assemblies for Collariella, Neodidymelliopsis, Ascochyta clinopodiicola, Didymella pomorum, Didymosphaeria variabile, Neocosmospora piperis and Neocucurbitaria cava.</title>
        <authorList>
            <person name="Hill R."/>
        </authorList>
    </citation>
    <scope>NUCLEOTIDE SEQUENCE</scope>
    <source>
        <strain evidence="3">IMI 366586</strain>
    </source>
</reference>
<comment type="caution">
    <text evidence="3">The sequence shown here is derived from an EMBL/GenBank/DDBJ whole genome shotgun (WGS) entry which is preliminary data.</text>
</comment>
<dbReference type="AlphaFoldDB" id="A0A9W9BQY5"/>
<keyword evidence="2" id="KW-0472">Membrane</keyword>
<keyword evidence="4" id="KW-1185">Reference proteome</keyword>
<gene>
    <name evidence="3" type="ORF">N0V84_004700</name>
</gene>